<keyword evidence="1" id="KW-0472">Membrane</keyword>
<keyword evidence="1" id="KW-1133">Transmembrane helix</keyword>
<dbReference type="Gene3D" id="2.60.120.200">
    <property type="match status" value="1"/>
</dbReference>
<proteinExistence type="predicted"/>
<gene>
    <name evidence="3" type="ORF">HK099_001806</name>
</gene>
<dbReference type="EMBL" id="JADGJW010001551">
    <property type="protein sequence ID" value="KAJ3202576.1"/>
    <property type="molecule type" value="Genomic_DNA"/>
</dbReference>
<dbReference type="SUPFAM" id="SSF49899">
    <property type="entry name" value="Concanavalin A-like lectins/glucanases"/>
    <property type="match status" value="1"/>
</dbReference>
<evidence type="ECO:0000313" key="3">
    <source>
        <dbReference type="EMBL" id="KAJ3202576.1"/>
    </source>
</evidence>
<keyword evidence="1" id="KW-0812">Transmembrane</keyword>
<organism evidence="3 4">
    <name type="scientific">Clydaea vesicula</name>
    <dbReference type="NCBI Taxonomy" id="447962"/>
    <lineage>
        <taxon>Eukaryota</taxon>
        <taxon>Fungi</taxon>
        <taxon>Fungi incertae sedis</taxon>
        <taxon>Chytridiomycota</taxon>
        <taxon>Chytridiomycota incertae sedis</taxon>
        <taxon>Chytridiomycetes</taxon>
        <taxon>Lobulomycetales</taxon>
        <taxon>Lobulomycetaceae</taxon>
        <taxon>Clydaea</taxon>
    </lineage>
</organism>
<dbReference type="Pfam" id="PF08787">
    <property type="entry name" value="Alginate_lyase2"/>
    <property type="match status" value="1"/>
</dbReference>
<evidence type="ECO:0000259" key="2">
    <source>
        <dbReference type="Pfam" id="PF08787"/>
    </source>
</evidence>
<dbReference type="Proteomes" id="UP001211065">
    <property type="component" value="Unassembled WGS sequence"/>
</dbReference>
<evidence type="ECO:0000313" key="4">
    <source>
        <dbReference type="Proteomes" id="UP001211065"/>
    </source>
</evidence>
<feature type="non-terminal residue" evidence="3">
    <location>
        <position position="1"/>
    </location>
</feature>
<feature type="transmembrane region" description="Helical" evidence="1">
    <location>
        <begin position="196"/>
        <end position="220"/>
    </location>
</feature>
<keyword evidence="4" id="KW-1185">Reference proteome</keyword>
<feature type="domain" description="Alginate lyase 2" evidence="2">
    <location>
        <begin position="4"/>
        <end position="177"/>
    </location>
</feature>
<name>A0AAD5XUV7_9FUNG</name>
<comment type="caution">
    <text evidence="3">The sequence shown here is derived from an EMBL/GenBank/DDBJ whole genome shotgun (WGS) entry which is preliminary data.</text>
</comment>
<dbReference type="InterPro" id="IPR013320">
    <property type="entry name" value="ConA-like_dom_sf"/>
</dbReference>
<reference evidence="3" key="1">
    <citation type="submission" date="2020-05" db="EMBL/GenBank/DDBJ databases">
        <title>Phylogenomic resolution of chytrid fungi.</title>
        <authorList>
            <person name="Stajich J.E."/>
            <person name="Amses K."/>
            <person name="Simmons R."/>
            <person name="Seto K."/>
            <person name="Myers J."/>
            <person name="Bonds A."/>
            <person name="Quandt C.A."/>
            <person name="Barry K."/>
            <person name="Liu P."/>
            <person name="Grigoriev I."/>
            <person name="Longcore J.E."/>
            <person name="James T.Y."/>
        </authorList>
    </citation>
    <scope>NUCLEOTIDE SEQUENCE</scope>
    <source>
        <strain evidence="3">JEL0476</strain>
    </source>
</reference>
<accession>A0AAD5XUV7</accession>
<evidence type="ECO:0000256" key="1">
    <source>
        <dbReference type="SAM" id="Phobius"/>
    </source>
</evidence>
<dbReference type="AlphaFoldDB" id="A0AAD5XUV7"/>
<protein>
    <recommendedName>
        <fullName evidence="2">Alginate lyase 2 domain-containing protein</fullName>
    </recommendedName>
</protein>
<sequence length="250" mass="27401">DFSNQFFYLNPSKNAYTFHTPILPDGAASTTGSDTTRTELRESPFGFKNGIWNPQIGTHSLKLTQSIDKLPNVPEPGVVTAQIHNGVVPVLIIRLTSNQLFINGNYQLGTQFSLELRVVQGKMYVLQDDQVLTDCGGVSLSDQGVFFKTGSYNQNHLTSPESASMSSDVSIYSATIVHDANLNVKPTKCVFRLSGLAIAGIVTASILLLLSICVGFCCYVKRKNKDTIPKVYGGFRDANYYNQVDTENSK</sequence>
<dbReference type="InterPro" id="IPR014895">
    <property type="entry name" value="Alginate_lyase_2"/>
</dbReference>